<organism evidence="1 2">
    <name type="scientific">Corynespora cassiicola Philippines</name>
    <dbReference type="NCBI Taxonomy" id="1448308"/>
    <lineage>
        <taxon>Eukaryota</taxon>
        <taxon>Fungi</taxon>
        <taxon>Dikarya</taxon>
        <taxon>Ascomycota</taxon>
        <taxon>Pezizomycotina</taxon>
        <taxon>Dothideomycetes</taxon>
        <taxon>Pleosporomycetidae</taxon>
        <taxon>Pleosporales</taxon>
        <taxon>Corynesporascaceae</taxon>
        <taxon>Corynespora</taxon>
    </lineage>
</organism>
<dbReference type="OrthoDB" id="4342612at2759"/>
<name>A0A2T2NLP1_CORCC</name>
<protein>
    <submittedName>
        <fullName evidence="1">Uncharacterized protein</fullName>
    </submittedName>
</protein>
<keyword evidence="2" id="KW-1185">Reference proteome</keyword>
<dbReference type="Pfam" id="PF20174">
    <property type="entry name" value="DUF6540"/>
    <property type="match status" value="1"/>
</dbReference>
<gene>
    <name evidence="1" type="ORF">BS50DRAFT_412865</name>
</gene>
<reference evidence="1 2" key="1">
    <citation type="journal article" date="2018" name="Front. Microbiol.">
        <title>Genome-Wide Analysis of Corynespora cassiicola Leaf Fall Disease Putative Effectors.</title>
        <authorList>
            <person name="Lopez D."/>
            <person name="Ribeiro S."/>
            <person name="Label P."/>
            <person name="Fumanal B."/>
            <person name="Venisse J.S."/>
            <person name="Kohler A."/>
            <person name="de Oliveira R.R."/>
            <person name="Labutti K."/>
            <person name="Lipzen A."/>
            <person name="Lail K."/>
            <person name="Bauer D."/>
            <person name="Ohm R.A."/>
            <person name="Barry K.W."/>
            <person name="Spatafora J."/>
            <person name="Grigoriev I.V."/>
            <person name="Martin F.M."/>
            <person name="Pujade-Renaud V."/>
        </authorList>
    </citation>
    <scope>NUCLEOTIDE SEQUENCE [LARGE SCALE GENOMIC DNA]</scope>
    <source>
        <strain evidence="1 2">Philippines</strain>
    </source>
</reference>
<dbReference type="InterPro" id="IPR046670">
    <property type="entry name" value="DUF6540"/>
</dbReference>
<dbReference type="Proteomes" id="UP000240883">
    <property type="component" value="Unassembled WGS sequence"/>
</dbReference>
<dbReference type="AlphaFoldDB" id="A0A2T2NLP1"/>
<dbReference type="EMBL" id="KZ678136">
    <property type="protein sequence ID" value="PSN66345.1"/>
    <property type="molecule type" value="Genomic_DNA"/>
</dbReference>
<accession>A0A2T2NLP1</accession>
<evidence type="ECO:0000313" key="2">
    <source>
        <dbReference type="Proteomes" id="UP000240883"/>
    </source>
</evidence>
<evidence type="ECO:0000313" key="1">
    <source>
        <dbReference type="EMBL" id="PSN66345.1"/>
    </source>
</evidence>
<sequence length="217" mass="24391">MPAAGLPLSDADHTNIKTIGFTEFLTKDEQTFKHRKGTVEWILVSEAPPAEPVKADLASPEWFTLHLCRFRQLPGEPLHWAIVLAPTNPKYSKQEPCTSCKKFCAASGFMRRTLIFEVCGDPVHMIANWQYSWGPVSLLEDLEDAFELAKIPISKERELKLLVNGIEPPKAQDPREVSENCQGWCVRVLEKMAEDGLVGKEKVGMARGMMQPIFLNV</sequence>
<proteinExistence type="predicted"/>